<keyword evidence="3" id="KW-1185">Reference proteome</keyword>
<protein>
    <submittedName>
        <fullName evidence="2">Uncharacterized protein</fullName>
    </submittedName>
</protein>
<gene>
    <name evidence="2" type="ORF">OCU04_007866</name>
</gene>
<feature type="compositionally biased region" description="Polar residues" evidence="1">
    <location>
        <begin position="1"/>
        <end position="20"/>
    </location>
</feature>
<dbReference type="Proteomes" id="UP001152300">
    <property type="component" value="Unassembled WGS sequence"/>
</dbReference>
<proteinExistence type="predicted"/>
<comment type="caution">
    <text evidence="2">The sequence shown here is derived from an EMBL/GenBank/DDBJ whole genome shotgun (WGS) entry which is preliminary data.</text>
</comment>
<evidence type="ECO:0000313" key="3">
    <source>
        <dbReference type="Proteomes" id="UP001152300"/>
    </source>
</evidence>
<organism evidence="2 3">
    <name type="scientific">Sclerotinia nivalis</name>
    <dbReference type="NCBI Taxonomy" id="352851"/>
    <lineage>
        <taxon>Eukaryota</taxon>
        <taxon>Fungi</taxon>
        <taxon>Dikarya</taxon>
        <taxon>Ascomycota</taxon>
        <taxon>Pezizomycotina</taxon>
        <taxon>Leotiomycetes</taxon>
        <taxon>Helotiales</taxon>
        <taxon>Sclerotiniaceae</taxon>
        <taxon>Sclerotinia</taxon>
    </lineage>
</organism>
<evidence type="ECO:0000256" key="1">
    <source>
        <dbReference type="SAM" id="MobiDB-lite"/>
    </source>
</evidence>
<name>A0A9X0AJM7_9HELO</name>
<accession>A0A9X0AJM7</accession>
<dbReference type="AlphaFoldDB" id="A0A9X0AJM7"/>
<evidence type="ECO:0000313" key="2">
    <source>
        <dbReference type="EMBL" id="KAJ8064025.1"/>
    </source>
</evidence>
<dbReference type="OrthoDB" id="265717at2759"/>
<reference evidence="2" key="1">
    <citation type="submission" date="2022-11" db="EMBL/GenBank/DDBJ databases">
        <title>Genome Resource of Sclerotinia nivalis Strain SnTB1, a Plant Pathogen Isolated from American Ginseng.</title>
        <authorList>
            <person name="Fan S."/>
        </authorList>
    </citation>
    <scope>NUCLEOTIDE SEQUENCE</scope>
    <source>
        <strain evidence="2">SnTB1</strain>
    </source>
</reference>
<sequence length="246" mass="27891">MSTNTMKNLNATSPPASSPQYRPLNRVKNEFRLLKIFPPANSLLTSSDPLSFAADPIQCELQYESLSVLANRSSSKISSKNSILAYLLQDIPRMRRNDGPDTDVGALINVLSHQLGSQLSMDKDSFHEFSKERKDVLHDIYRTSQQVLAGWAPDGIEMKTKPFEDWLSTWIWTPLTDDESHTEYQSLSYFALSYVWNDKPQPTLGQSNRETELMVTASGMTMREALEKINITPEELMQFVVVLVII</sequence>
<feature type="region of interest" description="Disordered" evidence="1">
    <location>
        <begin position="1"/>
        <end position="23"/>
    </location>
</feature>
<dbReference type="EMBL" id="JAPEIS010000008">
    <property type="protein sequence ID" value="KAJ8064025.1"/>
    <property type="molecule type" value="Genomic_DNA"/>
</dbReference>